<organism>
    <name type="scientific">Pediculus humanus subsp. corporis</name>
    <name type="common">Body louse</name>
    <dbReference type="NCBI Taxonomy" id="121224"/>
    <lineage>
        <taxon>Eukaryota</taxon>
        <taxon>Metazoa</taxon>
        <taxon>Ecdysozoa</taxon>
        <taxon>Arthropoda</taxon>
        <taxon>Hexapoda</taxon>
        <taxon>Insecta</taxon>
        <taxon>Pterygota</taxon>
        <taxon>Neoptera</taxon>
        <taxon>Paraneoptera</taxon>
        <taxon>Psocodea</taxon>
        <taxon>Troctomorpha</taxon>
        <taxon>Phthiraptera</taxon>
        <taxon>Anoplura</taxon>
        <taxon>Pediculidae</taxon>
        <taxon>Pediculus</taxon>
    </lineage>
</organism>
<sequence>MKCSGCAFVRYCDRTCQKNGWIIHKYECHNLKRIAPRKLPDAARLLSRIIIKLNKGGADEKSYYTKSNYRKFKDLMSRKLFKHFMSLNSVLHEYLQDQLIPNTAELLMVINTFNILDSEMQSIGSGLYLASSIIDHSCSPNAVAVFKGTTIFIRTLEDIPIMDWSKVFISYIELLNLPEIRQQELLSSYYFLCQCSKCTDSDNLNFMKSIYCQNEKCKNFLMPNEVECHKCGQSISKEDEDEIKEIIQYTESELNKMENMAYLDICRICLQKQEKYLTPLNIYKVKILDLAMESSIALENWESAVFYGRQLLEPFLKYYGEYHPLRGIFLMKLGKILFLLNNIDEAKKYFKEANLILSVTHGKNHCFSRELNNYMCQS</sequence>
<dbReference type="HOGENOM" id="CLU_018406_2_0_1"/>
<dbReference type="InterPro" id="IPR050869">
    <property type="entry name" value="H3K4_H4K5_MeTrfase"/>
</dbReference>
<dbReference type="OrthoDB" id="265717at2759"/>
<dbReference type="VEuPathDB" id="VectorBase:PHUM489090"/>
<dbReference type="PROSITE" id="PS50865">
    <property type="entry name" value="ZF_MYND_2"/>
    <property type="match status" value="1"/>
</dbReference>
<accession>E0VWM3</accession>
<proteinExistence type="predicted"/>
<dbReference type="EMBL" id="AAZO01005923">
    <property type="status" value="NOT_ANNOTATED_CDS"/>
    <property type="molecule type" value="Genomic_DNA"/>
</dbReference>
<dbReference type="Pfam" id="PF01753">
    <property type="entry name" value="zf-MYND"/>
    <property type="match status" value="1"/>
</dbReference>
<dbReference type="Gene3D" id="1.10.220.160">
    <property type="match status" value="1"/>
</dbReference>
<feature type="domain" description="MYND-type" evidence="5">
    <location>
        <begin position="1"/>
        <end position="28"/>
    </location>
</feature>
<dbReference type="SUPFAM" id="SSF48452">
    <property type="entry name" value="TPR-like"/>
    <property type="match status" value="1"/>
</dbReference>
<dbReference type="STRING" id="121224.E0VWM3"/>
<name>E0VWM3_PEDHC</name>
<evidence type="ECO:0000313" key="8">
    <source>
        <dbReference type="Proteomes" id="UP000009046"/>
    </source>
</evidence>
<dbReference type="EMBL" id="DS235822">
    <property type="protein sequence ID" value="EEB17779.1"/>
    <property type="molecule type" value="Genomic_DNA"/>
</dbReference>
<evidence type="ECO:0000313" key="7">
    <source>
        <dbReference type="EnsemblMetazoa" id="PHUM489090-PA"/>
    </source>
</evidence>
<dbReference type="GeneID" id="8235699"/>
<dbReference type="InterPro" id="IPR002893">
    <property type="entry name" value="Znf_MYND"/>
</dbReference>
<evidence type="ECO:0000256" key="1">
    <source>
        <dbReference type="ARBA" id="ARBA00022723"/>
    </source>
</evidence>
<evidence type="ECO:0000256" key="3">
    <source>
        <dbReference type="ARBA" id="ARBA00022833"/>
    </source>
</evidence>
<dbReference type="RefSeq" id="XP_002430517.1">
    <property type="nucleotide sequence ID" value="XM_002430472.1"/>
</dbReference>
<dbReference type="Proteomes" id="UP000009046">
    <property type="component" value="Unassembled WGS sequence"/>
</dbReference>
<keyword evidence="2 4" id="KW-0863">Zinc-finger</keyword>
<keyword evidence="3" id="KW-0862">Zinc</keyword>
<dbReference type="eggNOG" id="KOG2084">
    <property type="taxonomic scope" value="Eukaryota"/>
</dbReference>
<evidence type="ECO:0000259" key="5">
    <source>
        <dbReference type="PROSITE" id="PS50865"/>
    </source>
</evidence>
<evidence type="ECO:0000313" key="6">
    <source>
        <dbReference type="EMBL" id="EEB17779.1"/>
    </source>
</evidence>
<dbReference type="FunCoup" id="E0VWM3">
    <property type="interactions" value="659"/>
</dbReference>
<dbReference type="GO" id="GO:0005634">
    <property type="term" value="C:nucleus"/>
    <property type="evidence" value="ECO:0007669"/>
    <property type="project" value="TreeGrafter"/>
</dbReference>
<dbReference type="SUPFAM" id="SSF82199">
    <property type="entry name" value="SET domain"/>
    <property type="match status" value="1"/>
</dbReference>
<dbReference type="InterPro" id="IPR046341">
    <property type="entry name" value="SET_dom_sf"/>
</dbReference>
<reference evidence="7" key="3">
    <citation type="submission" date="2021-02" db="UniProtKB">
        <authorList>
            <consortium name="EnsemblMetazoa"/>
        </authorList>
    </citation>
    <scope>IDENTIFICATION</scope>
    <source>
        <strain evidence="7">USDA</strain>
    </source>
</reference>
<evidence type="ECO:0000256" key="2">
    <source>
        <dbReference type="ARBA" id="ARBA00022771"/>
    </source>
</evidence>
<reference evidence="6" key="2">
    <citation type="submission" date="2007-04" db="EMBL/GenBank/DDBJ databases">
        <title>The genome of the human body louse.</title>
        <authorList>
            <consortium name="The Human Body Louse Genome Consortium"/>
            <person name="Kirkness E."/>
            <person name="Walenz B."/>
            <person name="Hass B."/>
            <person name="Bruggner R."/>
            <person name="Strausberg R."/>
        </authorList>
    </citation>
    <scope>NUCLEOTIDE SEQUENCE</scope>
    <source>
        <strain evidence="6">USDA</strain>
    </source>
</reference>
<protein>
    <submittedName>
        <fullName evidence="6">SET and MYND domain-containing protein, putative</fullName>
    </submittedName>
</protein>
<dbReference type="GO" id="GO:0008270">
    <property type="term" value="F:zinc ion binding"/>
    <property type="evidence" value="ECO:0007669"/>
    <property type="project" value="UniProtKB-KW"/>
</dbReference>
<dbReference type="InParanoid" id="E0VWM3"/>
<dbReference type="Gene3D" id="6.10.140.2220">
    <property type="match status" value="1"/>
</dbReference>
<dbReference type="AlphaFoldDB" id="E0VWM3"/>
<dbReference type="Gene3D" id="2.170.270.10">
    <property type="entry name" value="SET domain"/>
    <property type="match status" value="1"/>
</dbReference>
<dbReference type="SUPFAM" id="SSF144232">
    <property type="entry name" value="HIT/MYND zinc finger-like"/>
    <property type="match status" value="1"/>
</dbReference>
<keyword evidence="8" id="KW-1185">Reference proteome</keyword>
<keyword evidence="1" id="KW-0479">Metal-binding</keyword>
<dbReference type="EnsemblMetazoa" id="PHUM489090-RA">
    <property type="protein sequence ID" value="PHUM489090-PA"/>
    <property type="gene ID" value="PHUM489090"/>
</dbReference>
<dbReference type="CTD" id="8235699"/>
<evidence type="ECO:0000256" key="4">
    <source>
        <dbReference type="PROSITE-ProRule" id="PRU00134"/>
    </source>
</evidence>
<dbReference type="PANTHER" id="PTHR12197">
    <property type="entry name" value="HISTONE-LYSINE N-METHYLTRANSFERASE SMYD"/>
    <property type="match status" value="1"/>
</dbReference>
<dbReference type="OMA" id="LHMKLGK"/>
<reference evidence="6" key="1">
    <citation type="submission" date="2007-04" db="EMBL/GenBank/DDBJ databases">
        <title>Annotation of Pediculus humanus corporis strain USDA.</title>
        <authorList>
            <person name="Kirkness E."/>
            <person name="Hannick L."/>
            <person name="Hass B."/>
            <person name="Bruggner R."/>
            <person name="Lawson D."/>
            <person name="Bidwell S."/>
            <person name="Joardar V."/>
            <person name="Caler E."/>
            <person name="Walenz B."/>
            <person name="Inman J."/>
            <person name="Schobel S."/>
            <person name="Galinsky K."/>
            <person name="Amedeo P."/>
            <person name="Strausberg R."/>
        </authorList>
    </citation>
    <scope>NUCLEOTIDE SEQUENCE</scope>
    <source>
        <strain evidence="6">USDA</strain>
    </source>
</reference>
<dbReference type="InterPro" id="IPR011990">
    <property type="entry name" value="TPR-like_helical_dom_sf"/>
</dbReference>
<gene>
    <name evidence="7" type="primary">8235699</name>
    <name evidence="6" type="ORF">Phum_PHUM489090</name>
</gene>
<dbReference type="Gene3D" id="1.25.40.970">
    <property type="match status" value="1"/>
</dbReference>
<dbReference type="KEGG" id="phu:Phum_PHUM489090"/>
<dbReference type="Gene3D" id="1.25.40.10">
    <property type="entry name" value="Tetratricopeptide repeat domain"/>
    <property type="match status" value="1"/>
</dbReference>
<dbReference type="PANTHER" id="PTHR12197:SF251">
    <property type="entry name" value="EG:BACR7C10.4 PROTEIN"/>
    <property type="match status" value="1"/>
</dbReference>